<keyword evidence="1" id="KW-0472">Membrane</keyword>
<protein>
    <submittedName>
        <fullName evidence="2">Uncharacterized protein</fullName>
    </submittedName>
</protein>
<feature type="transmembrane region" description="Helical" evidence="1">
    <location>
        <begin position="26"/>
        <end position="48"/>
    </location>
</feature>
<accession>A0A815MSS4</accession>
<evidence type="ECO:0000256" key="1">
    <source>
        <dbReference type="SAM" id="Phobius"/>
    </source>
</evidence>
<evidence type="ECO:0000313" key="2">
    <source>
        <dbReference type="EMBL" id="CAF1425533.1"/>
    </source>
</evidence>
<comment type="caution">
    <text evidence="2">The sequence shown here is derived from an EMBL/GenBank/DDBJ whole genome shotgun (WGS) entry which is preliminary data.</text>
</comment>
<dbReference type="AlphaFoldDB" id="A0A815MSS4"/>
<sequence>MKTLLQRTDSLGELFILNKVEPTLKLLFSITKIVYTNLLFVIFILYYATYYKQYPGSNAKLSKYFQ</sequence>
<keyword evidence="1" id="KW-0812">Transmembrane</keyword>
<reference evidence="2" key="1">
    <citation type="submission" date="2021-02" db="EMBL/GenBank/DDBJ databases">
        <authorList>
            <person name="Nowell W R."/>
        </authorList>
    </citation>
    <scope>NUCLEOTIDE SEQUENCE</scope>
</reference>
<dbReference type="EMBL" id="CAJNOJ010000381">
    <property type="protein sequence ID" value="CAF1425533.1"/>
    <property type="molecule type" value="Genomic_DNA"/>
</dbReference>
<organism evidence="2 3">
    <name type="scientific">Adineta ricciae</name>
    <name type="common">Rotifer</name>
    <dbReference type="NCBI Taxonomy" id="249248"/>
    <lineage>
        <taxon>Eukaryota</taxon>
        <taxon>Metazoa</taxon>
        <taxon>Spiralia</taxon>
        <taxon>Gnathifera</taxon>
        <taxon>Rotifera</taxon>
        <taxon>Eurotatoria</taxon>
        <taxon>Bdelloidea</taxon>
        <taxon>Adinetida</taxon>
        <taxon>Adinetidae</taxon>
        <taxon>Adineta</taxon>
    </lineage>
</organism>
<name>A0A815MSS4_ADIRI</name>
<dbReference type="Proteomes" id="UP000663852">
    <property type="component" value="Unassembled WGS sequence"/>
</dbReference>
<proteinExistence type="predicted"/>
<evidence type="ECO:0000313" key="3">
    <source>
        <dbReference type="Proteomes" id="UP000663852"/>
    </source>
</evidence>
<keyword evidence="1" id="KW-1133">Transmembrane helix</keyword>
<gene>
    <name evidence="2" type="ORF">EDS130_LOCUS37832</name>
</gene>